<keyword evidence="10" id="KW-0902">Two-component regulatory system</keyword>
<dbReference type="PROSITE" id="PS50109">
    <property type="entry name" value="HIS_KIN"/>
    <property type="match status" value="1"/>
</dbReference>
<protein>
    <submittedName>
        <fullName evidence="14">Sensor histidine kinase</fullName>
        <ecNumber evidence="14">2.7.13.3</ecNumber>
    </submittedName>
</protein>
<evidence type="ECO:0000256" key="6">
    <source>
        <dbReference type="ARBA" id="ARBA00022741"/>
    </source>
</evidence>
<keyword evidence="5 12" id="KW-0812">Transmembrane</keyword>
<gene>
    <name evidence="14" type="ORF">ACFODW_00380</name>
</gene>
<evidence type="ECO:0000256" key="2">
    <source>
        <dbReference type="ARBA" id="ARBA00022475"/>
    </source>
</evidence>
<keyword evidence="8" id="KW-0067">ATP-binding</keyword>
<dbReference type="PANTHER" id="PTHR34220:SF11">
    <property type="entry name" value="SENSOR PROTEIN KINASE HPTS"/>
    <property type="match status" value="1"/>
</dbReference>
<evidence type="ECO:0000256" key="5">
    <source>
        <dbReference type="ARBA" id="ARBA00022692"/>
    </source>
</evidence>
<evidence type="ECO:0000256" key="8">
    <source>
        <dbReference type="ARBA" id="ARBA00022840"/>
    </source>
</evidence>
<evidence type="ECO:0000256" key="3">
    <source>
        <dbReference type="ARBA" id="ARBA00022553"/>
    </source>
</evidence>
<feature type="domain" description="Histidine kinase" evidence="13">
    <location>
        <begin position="347"/>
        <end position="456"/>
    </location>
</feature>
<keyword evidence="7 14" id="KW-0418">Kinase</keyword>
<evidence type="ECO:0000256" key="4">
    <source>
        <dbReference type="ARBA" id="ARBA00022679"/>
    </source>
</evidence>
<comment type="subcellular location">
    <subcellularLocation>
        <location evidence="1">Cell membrane</location>
        <topology evidence="1">Multi-pass membrane protein</topology>
    </subcellularLocation>
</comment>
<dbReference type="GO" id="GO:0004673">
    <property type="term" value="F:protein histidine kinase activity"/>
    <property type="evidence" value="ECO:0007669"/>
    <property type="project" value="UniProtKB-EC"/>
</dbReference>
<dbReference type="Pfam" id="PF06580">
    <property type="entry name" value="His_kinase"/>
    <property type="match status" value="1"/>
</dbReference>
<dbReference type="EMBL" id="JBHRRZ010000001">
    <property type="protein sequence ID" value="MFC2946822.1"/>
    <property type="molecule type" value="Genomic_DNA"/>
</dbReference>
<evidence type="ECO:0000256" key="1">
    <source>
        <dbReference type="ARBA" id="ARBA00004651"/>
    </source>
</evidence>
<feature type="transmembrane region" description="Helical" evidence="12">
    <location>
        <begin position="167"/>
        <end position="190"/>
    </location>
</feature>
<keyword evidence="15" id="KW-1185">Reference proteome</keyword>
<dbReference type="EC" id="2.7.13.3" evidence="14"/>
<keyword evidence="2" id="KW-1003">Cell membrane</keyword>
<keyword evidence="4 14" id="KW-0808">Transferase</keyword>
<keyword evidence="9 12" id="KW-1133">Transmembrane helix</keyword>
<dbReference type="InterPro" id="IPR005467">
    <property type="entry name" value="His_kinase_dom"/>
</dbReference>
<dbReference type="SUPFAM" id="SSF55874">
    <property type="entry name" value="ATPase domain of HSP90 chaperone/DNA topoisomerase II/histidine kinase"/>
    <property type="match status" value="1"/>
</dbReference>
<keyword evidence="6" id="KW-0547">Nucleotide-binding</keyword>
<evidence type="ECO:0000256" key="11">
    <source>
        <dbReference type="ARBA" id="ARBA00023136"/>
    </source>
</evidence>
<dbReference type="PANTHER" id="PTHR34220">
    <property type="entry name" value="SENSOR HISTIDINE KINASE YPDA"/>
    <property type="match status" value="1"/>
</dbReference>
<keyword evidence="3" id="KW-0597">Phosphoprotein</keyword>
<organism evidence="14 15">
    <name type="scientific">Virgibacillus sediminis</name>
    <dbReference type="NCBI Taxonomy" id="202260"/>
    <lineage>
        <taxon>Bacteria</taxon>
        <taxon>Bacillati</taxon>
        <taxon>Bacillota</taxon>
        <taxon>Bacilli</taxon>
        <taxon>Bacillales</taxon>
        <taxon>Bacillaceae</taxon>
        <taxon>Virgibacillus</taxon>
    </lineage>
</organism>
<dbReference type="InterPro" id="IPR050640">
    <property type="entry name" value="Bact_2-comp_sensor_kinase"/>
</dbReference>
<dbReference type="SMART" id="SM00387">
    <property type="entry name" value="HATPase_c"/>
    <property type="match status" value="1"/>
</dbReference>
<evidence type="ECO:0000256" key="7">
    <source>
        <dbReference type="ARBA" id="ARBA00022777"/>
    </source>
</evidence>
<proteinExistence type="predicted"/>
<dbReference type="Gene3D" id="3.30.565.10">
    <property type="entry name" value="Histidine kinase-like ATPase, C-terminal domain"/>
    <property type="match status" value="1"/>
</dbReference>
<evidence type="ECO:0000256" key="10">
    <source>
        <dbReference type="ARBA" id="ARBA00023012"/>
    </source>
</evidence>
<reference evidence="15" key="1">
    <citation type="journal article" date="2019" name="Int. J. Syst. Evol. Microbiol.">
        <title>The Global Catalogue of Microorganisms (GCM) 10K type strain sequencing project: providing services to taxonomists for standard genome sequencing and annotation.</title>
        <authorList>
            <consortium name="The Broad Institute Genomics Platform"/>
            <consortium name="The Broad Institute Genome Sequencing Center for Infectious Disease"/>
            <person name="Wu L."/>
            <person name="Ma J."/>
        </authorList>
    </citation>
    <scope>NUCLEOTIDE SEQUENCE [LARGE SCALE GENOMIC DNA]</scope>
    <source>
        <strain evidence="15">KCTC 13193</strain>
    </source>
</reference>
<evidence type="ECO:0000256" key="12">
    <source>
        <dbReference type="SAM" id="Phobius"/>
    </source>
</evidence>
<evidence type="ECO:0000259" key="13">
    <source>
        <dbReference type="PROSITE" id="PS50109"/>
    </source>
</evidence>
<dbReference type="InterPro" id="IPR003594">
    <property type="entry name" value="HATPase_dom"/>
</dbReference>
<dbReference type="Pfam" id="PF02518">
    <property type="entry name" value="HATPase_c"/>
    <property type="match status" value="1"/>
</dbReference>
<evidence type="ECO:0000313" key="15">
    <source>
        <dbReference type="Proteomes" id="UP001595387"/>
    </source>
</evidence>
<keyword evidence="11 12" id="KW-0472">Membrane</keyword>
<comment type="caution">
    <text evidence="14">The sequence shown here is derived from an EMBL/GenBank/DDBJ whole genome shotgun (WGS) entry which is preliminary data.</text>
</comment>
<accession>A0ABV7A1F5</accession>
<name>A0ABV7A1F5_9BACI</name>
<evidence type="ECO:0000256" key="9">
    <source>
        <dbReference type="ARBA" id="ARBA00022989"/>
    </source>
</evidence>
<dbReference type="Proteomes" id="UP001595387">
    <property type="component" value="Unassembled WGS sequence"/>
</dbReference>
<dbReference type="InterPro" id="IPR036890">
    <property type="entry name" value="HATPase_C_sf"/>
</dbReference>
<sequence length="468" mass="53982">MKLFISIKYKYIILYFFMTIIPLIILIVLIFQVASYRFHNNIVDSNLQLLELVSNSNTYGEEYETDRSTKELFALLIEGVELNGQVFSVIDDEGRKVFSTENHSINAKTLMENIQERKVTSENKGSVPLSNNDKYASVSYYQDSSLDYYYILFTPKENKNVFLTKELIIILIAVGVISVFSIIMISFHLTRPIRRLSKDMTKKNISFSDEVIMKDEIWAISIQLNKVFHELKEQIDKGYQLEIRKNKAQFLALQSQINPHFLYNTLGTINSIALVENVPLIAKITKSLSEMFRYNSLQDKESVLLKEELSHIQNYLQVQLIRFDGMIKEETKIEKAILECKTIKFMLQPIIENCFEHAFKDIEGQGVIRIVGYRKGETVIITVEDNGPGIKTERLNEMNELFKEASPSIEKEQSNGIGLLNINTRIKLAFGEEYGLSFHSLQPRGLRVKITLPFVREDGDLNVTTYDN</sequence>
<evidence type="ECO:0000313" key="14">
    <source>
        <dbReference type="EMBL" id="MFC2946822.1"/>
    </source>
</evidence>
<dbReference type="InterPro" id="IPR010559">
    <property type="entry name" value="Sig_transdc_His_kin_internal"/>
</dbReference>
<feature type="transmembrane region" description="Helical" evidence="12">
    <location>
        <begin position="12"/>
        <end position="34"/>
    </location>
</feature>